<evidence type="ECO:0000313" key="3">
    <source>
        <dbReference type="EMBL" id="SEF78027.1"/>
    </source>
</evidence>
<sequence length="190" mass="21469">MKKFLFISSLLCSIFVLSQSKYTEAQVEKSNDPQVIANFVKYNPNNPKTPEFKRKLYSLIAGKGSTAAQPKVTNLTKRKLEKEVRRDLKDGSNDRNKKTAAVLTHLFNNDPSDKNAYIQIVNNSSCNLIMKISGKKYYNLTIPARNNNFIMVEKGTYALSSSVCDAKYSSVKSVTRDIVITLNNPKYIKK</sequence>
<dbReference type="EMBL" id="FNUS01000001">
    <property type="protein sequence ID" value="SEF78027.1"/>
    <property type="molecule type" value="Genomic_DNA"/>
</dbReference>
<dbReference type="AlphaFoldDB" id="A0A1H5UUZ1"/>
<proteinExistence type="predicted"/>
<keyword evidence="4" id="KW-1185">Reference proteome</keyword>
<accession>A0A1H5UUZ1</accession>
<dbReference type="OrthoDB" id="1250055at2"/>
<protein>
    <recommendedName>
        <fullName evidence="2">DUF6759 domain-containing protein</fullName>
    </recommendedName>
</protein>
<feature type="signal peptide" evidence="1">
    <location>
        <begin position="1"/>
        <end position="25"/>
    </location>
</feature>
<dbReference type="InterPro" id="IPR046647">
    <property type="entry name" value="DUF6759"/>
</dbReference>
<organism evidence="3 4">
    <name type="scientific">Halpernia humi</name>
    <dbReference type="NCBI Taxonomy" id="493375"/>
    <lineage>
        <taxon>Bacteria</taxon>
        <taxon>Pseudomonadati</taxon>
        <taxon>Bacteroidota</taxon>
        <taxon>Flavobacteriia</taxon>
        <taxon>Flavobacteriales</taxon>
        <taxon>Weeksellaceae</taxon>
        <taxon>Chryseobacterium group</taxon>
        <taxon>Halpernia</taxon>
    </lineage>
</organism>
<evidence type="ECO:0000256" key="1">
    <source>
        <dbReference type="SAM" id="SignalP"/>
    </source>
</evidence>
<dbReference type="Proteomes" id="UP000236738">
    <property type="component" value="Unassembled WGS sequence"/>
</dbReference>
<dbReference type="Pfam" id="PF20545">
    <property type="entry name" value="DUF6759"/>
    <property type="match status" value="1"/>
</dbReference>
<evidence type="ECO:0000313" key="4">
    <source>
        <dbReference type="Proteomes" id="UP000236738"/>
    </source>
</evidence>
<reference evidence="4" key="1">
    <citation type="submission" date="2016-10" db="EMBL/GenBank/DDBJ databases">
        <authorList>
            <person name="Varghese N."/>
            <person name="Submissions S."/>
        </authorList>
    </citation>
    <scope>NUCLEOTIDE SEQUENCE [LARGE SCALE GENOMIC DNA]</scope>
    <source>
        <strain evidence="4">DSM 21580</strain>
    </source>
</reference>
<evidence type="ECO:0000259" key="2">
    <source>
        <dbReference type="Pfam" id="PF20545"/>
    </source>
</evidence>
<keyword evidence="1" id="KW-0732">Signal</keyword>
<feature type="domain" description="DUF6759" evidence="2">
    <location>
        <begin position="93"/>
        <end position="184"/>
    </location>
</feature>
<name>A0A1H5UUZ1_9FLAO</name>
<gene>
    <name evidence="3" type="ORF">SAMN05421847_0904</name>
</gene>
<dbReference type="RefSeq" id="WP_103912878.1">
    <property type="nucleotide sequence ID" value="NZ_FNUS01000001.1"/>
</dbReference>
<feature type="chain" id="PRO_5009286540" description="DUF6759 domain-containing protein" evidence="1">
    <location>
        <begin position="26"/>
        <end position="190"/>
    </location>
</feature>